<protein>
    <recommendedName>
        <fullName evidence="1">DDE-1 domain-containing protein</fullName>
    </recommendedName>
</protein>
<evidence type="ECO:0000259" key="1">
    <source>
        <dbReference type="Pfam" id="PF03184"/>
    </source>
</evidence>
<dbReference type="EMBL" id="BEZZ01000198">
    <property type="protein sequence ID" value="GCC28302.1"/>
    <property type="molecule type" value="Genomic_DNA"/>
</dbReference>
<gene>
    <name evidence="2" type="ORF">chiPu_0006731</name>
</gene>
<keyword evidence="3" id="KW-1185">Reference proteome</keyword>
<dbReference type="STRING" id="137246.A0A401SD08"/>
<dbReference type="Pfam" id="PF03184">
    <property type="entry name" value="DDE_1"/>
    <property type="match status" value="1"/>
</dbReference>
<dbReference type="OrthoDB" id="125347at2759"/>
<accession>A0A401SD08</accession>
<proteinExistence type="predicted"/>
<organism evidence="2 3">
    <name type="scientific">Chiloscyllium punctatum</name>
    <name type="common">Brownbanded bambooshark</name>
    <name type="synonym">Hemiscyllium punctatum</name>
    <dbReference type="NCBI Taxonomy" id="137246"/>
    <lineage>
        <taxon>Eukaryota</taxon>
        <taxon>Metazoa</taxon>
        <taxon>Chordata</taxon>
        <taxon>Craniata</taxon>
        <taxon>Vertebrata</taxon>
        <taxon>Chondrichthyes</taxon>
        <taxon>Elasmobranchii</taxon>
        <taxon>Galeomorphii</taxon>
        <taxon>Galeoidea</taxon>
        <taxon>Orectolobiformes</taxon>
        <taxon>Hemiscylliidae</taxon>
        <taxon>Chiloscyllium</taxon>
    </lineage>
</organism>
<dbReference type="AlphaFoldDB" id="A0A401SD08"/>
<name>A0A401SD08_CHIPU</name>
<dbReference type="InterPro" id="IPR004875">
    <property type="entry name" value="DDE_SF_endonuclease_dom"/>
</dbReference>
<reference evidence="2 3" key="1">
    <citation type="journal article" date="2018" name="Nat. Ecol. Evol.">
        <title>Shark genomes provide insights into elasmobranch evolution and the origin of vertebrates.</title>
        <authorList>
            <person name="Hara Y"/>
            <person name="Yamaguchi K"/>
            <person name="Onimaru K"/>
            <person name="Kadota M"/>
            <person name="Koyanagi M"/>
            <person name="Keeley SD"/>
            <person name="Tatsumi K"/>
            <person name="Tanaka K"/>
            <person name="Motone F"/>
            <person name="Kageyama Y"/>
            <person name="Nozu R"/>
            <person name="Adachi N"/>
            <person name="Nishimura O"/>
            <person name="Nakagawa R"/>
            <person name="Tanegashima C"/>
            <person name="Kiyatake I"/>
            <person name="Matsumoto R"/>
            <person name="Murakumo K"/>
            <person name="Nishida K"/>
            <person name="Terakita A"/>
            <person name="Kuratani S"/>
            <person name="Sato K"/>
            <person name="Hyodo S Kuraku.S."/>
        </authorList>
    </citation>
    <scope>NUCLEOTIDE SEQUENCE [LARGE SCALE GENOMIC DNA]</scope>
</reference>
<evidence type="ECO:0000313" key="2">
    <source>
        <dbReference type="EMBL" id="GCC28302.1"/>
    </source>
</evidence>
<dbReference type="GO" id="GO:0003676">
    <property type="term" value="F:nucleic acid binding"/>
    <property type="evidence" value="ECO:0007669"/>
    <property type="project" value="InterPro"/>
</dbReference>
<sequence length="206" mass="23498">MKSKYKDYFLNSMLAAVNREVGIQDFLKEFSLKDAIYAVANAWNDVDKATLTNAWHRLWLTTIFPVNEPADEEFGGFHVTKEKKMIANLVTYAQNLSADSVNKLHEADFEEMLNIDNNVPVVHFLSDGNIAEMVLNVGSCTDKCEDSDDDDELVNTVEKVPIDNVVKMCDQLIAGLEQYSFISEQEIMAIYSIKERLLRQKSMLMR</sequence>
<dbReference type="Proteomes" id="UP000287033">
    <property type="component" value="Unassembled WGS sequence"/>
</dbReference>
<comment type="caution">
    <text evidence="2">The sequence shown here is derived from an EMBL/GenBank/DDBJ whole genome shotgun (WGS) entry which is preliminary data.</text>
</comment>
<feature type="domain" description="DDE-1" evidence="1">
    <location>
        <begin position="1"/>
        <end position="55"/>
    </location>
</feature>
<evidence type="ECO:0000313" key="3">
    <source>
        <dbReference type="Proteomes" id="UP000287033"/>
    </source>
</evidence>